<evidence type="ECO:0000256" key="1">
    <source>
        <dbReference type="SAM" id="Coils"/>
    </source>
</evidence>
<keyword evidence="1" id="KW-0175">Coiled coil</keyword>
<protein>
    <submittedName>
        <fullName evidence="2">Uncharacterized protein</fullName>
    </submittedName>
</protein>
<dbReference type="EMBL" id="CVRB01000001">
    <property type="protein sequence ID" value="CRK80919.1"/>
    <property type="molecule type" value="Genomic_DNA"/>
</dbReference>
<organism evidence="2 3">
    <name type="scientific">Neobacillus massiliamazoniensis</name>
    <dbReference type="NCBI Taxonomy" id="1499688"/>
    <lineage>
        <taxon>Bacteria</taxon>
        <taxon>Bacillati</taxon>
        <taxon>Bacillota</taxon>
        <taxon>Bacilli</taxon>
        <taxon>Bacillales</taxon>
        <taxon>Bacillaceae</taxon>
        <taxon>Neobacillus</taxon>
    </lineage>
</organism>
<dbReference type="RefSeq" id="WP_090631156.1">
    <property type="nucleotide sequence ID" value="NZ_CVRB01000001.1"/>
</dbReference>
<accession>A0A0U1NS81</accession>
<dbReference type="STRING" id="1499688.BN000_00810"/>
<evidence type="ECO:0000313" key="2">
    <source>
        <dbReference type="EMBL" id="CRK80919.1"/>
    </source>
</evidence>
<dbReference type="AlphaFoldDB" id="A0A0U1NS81"/>
<feature type="coiled-coil region" evidence="1">
    <location>
        <begin position="210"/>
        <end position="269"/>
    </location>
</feature>
<reference evidence="3" key="1">
    <citation type="submission" date="2015-05" db="EMBL/GenBank/DDBJ databases">
        <authorList>
            <person name="Urmite Genomes"/>
        </authorList>
    </citation>
    <scope>NUCLEOTIDE SEQUENCE [LARGE SCALE GENOMIC DNA]</scope>
    <source>
        <strain evidence="3">LF1</strain>
    </source>
</reference>
<dbReference type="Proteomes" id="UP000199087">
    <property type="component" value="Unassembled WGS sequence"/>
</dbReference>
<proteinExistence type="predicted"/>
<dbReference type="OrthoDB" id="2841473at2"/>
<sequence length="300" mass="34515">MSFKTALFEMKEVITNQTLGQSEEGFIRDLEAKNNLSSGTLVFYFNFFMMLKLQHNQSNDPSKKTNRKWSKSEIEFLYQYIKERQQEGALNITEILEECAQLLDRGYQSVNYKYYSLLKQGEKKENTEQKNSLLITSIEEKEVPVIATSVIHDPLQVPKVPQVTQEKATQDGDLLDILSGLISNVQQLQGLNVTDLFRNLYQLTSLAVQNQAALQQMESKKSEINLEKEALREKLMNKEQQLMTERKRNDELQVEVAKLAKEINAFNQLGDAAKIQHLKAYNQRLNYIIDRSGIVLQVGS</sequence>
<keyword evidence="3" id="KW-1185">Reference proteome</keyword>
<gene>
    <name evidence="2" type="ORF">BN000_00810</name>
</gene>
<name>A0A0U1NS81_9BACI</name>
<evidence type="ECO:0000313" key="3">
    <source>
        <dbReference type="Proteomes" id="UP000199087"/>
    </source>
</evidence>